<dbReference type="InterPro" id="IPR002900">
    <property type="entry name" value="DUF38/FTH_CAE_spp"/>
</dbReference>
<feature type="domain" description="F-box" evidence="1">
    <location>
        <begin position="1"/>
        <end position="42"/>
    </location>
</feature>
<dbReference type="Proteomes" id="UP000001940">
    <property type="component" value="Chromosome V"/>
</dbReference>
<evidence type="ECO:0000313" key="2">
    <source>
        <dbReference type="EMBL" id="CCH63906.1"/>
    </source>
</evidence>
<dbReference type="Pfam" id="PF00646">
    <property type="entry name" value="F-box"/>
    <property type="match status" value="1"/>
</dbReference>
<dbReference type="GeneID" id="3564999"/>
<dbReference type="InterPro" id="IPR040161">
    <property type="entry name" value="FB224"/>
</dbReference>
<dbReference type="PANTHER" id="PTHR23015">
    <property type="entry name" value="UNCHARACTERIZED C.ELEGANS PROTEIN"/>
    <property type="match status" value="1"/>
</dbReference>
<dbReference type="PROSITE" id="PS50181">
    <property type="entry name" value="FBOX"/>
    <property type="match status" value="1"/>
</dbReference>
<organism evidence="2 3">
    <name type="scientific">Caenorhabditis elegans</name>
    <dbReference type="NCBI Taxonomy" id="6239"/>
    <lineage>
        <taxon>Eukaryota</taxon>
        <taxon>Metazoa</taxon>
        <taxon>Ecdysozoa</taxon>
        <taxon>Nematoda</taxon>
        <taxon>Chromadorea</taxon>
        <taxon>Rhabditida</taxon>
        <taxon>Rhabditina</taxon>
        <taxon>Rhabditomorpha</taxon>
        <taxon>Rhabditoidea</taxon>
        <taxon>Rhabditidae</taxon>
        <taxon>Peloderinae</taxon>
        <taxon>Caenorhabditis</taxon>
    </lineage>
</organism>
<dbReference type="RefSeq" id="NP_001263899.1">
    <property type="nucleotide sequence ID" value="NM_001276970.3"/>
</dbReference>
<dbReference type="EMBL" id="BX284605">
    <property type="protein sequence ID" value="CCH63906.1"/>
    <property type="molecule type" value="Genomic_DNA"/>
</dbReference>
<evidence type="ECO:0000313" key="4">
    <source>
        <dbReference type="WormBase" id="F28F8.8b"/>
    </source>
</evidence>
<dbReference type="AlphaFoldDB" id="I2HAH8"/>
<dbReference type="InterPro" id="IPR001810">
    <property type="entry name" value="F-box_dom"/>
</dbReference>
<reference evidence="2 3" key="1">
    <citation type="journal article" date="1998" name="Science">
        <title>Genome sequence of the nematode C. elegans: a platform for investigating biology.</title>
        <authorList>
            <consortium name="The C. elegans sequencing consortium"/>
            <person name="Sulson J.E."/>
            <person name="Waterston R."/>
        </authorList>
    </citation>
    <scope>NUCLEOTIDE SEQUENCE [LARGE SCALE GENOMIC DNA]</scope>
    <source>
        <strain evidence="2 3">Bristol N2</strain>
    </source>
</reference>
<dbReference type="CTD" id="3564999"/>
<sequence>MPLAVLHNILDYVKPTDRLVLRKVSRRFRDAVDDRDPGFKNATILIKELGEIVLKFDELCIFYRRSNVGCTLKAYNFSEKTIKNGHYLKLASTDFKMIINNPKLHLESFEVVLGPDFEGVDRKKTSEIIRIMLKSVKKVDVGKLTITGFIHEEIPMILQYFGSDNIQDLKIDDHICFDHIGKVVESNHWKKAKSIHFIWKSCLCPVFMHLTHFSDIQIHMKNVSVHDANRIIQLLQISANFKSLNITTCCVQDFLLVVKVLQPNFIQRVFGSGSTDFAINGKKFHVEFDLNNIKIEKKIR</sequence>
<dbReference type="WormBase" id="F28F8.8b">
    <property type="protein sequence ID" value="CE47489"/>
    <property type="gene ID" value="WBGene00009225"/>
    <property type="gene designation" value="fbxa-94"/>
</dbReference>
<name>I2HAH8_CAEEL</name>
<protein>
    <submittedName>
        <fullName evidence="2">F-box domain-containing protein</fullName>
    </submittedName>
</protein>
<dbReference type="ExpressionAtlas" id="I2HAH8">
    <property type="expression patterns" value="differential"/>
</dbReference>
<dbReference type="CDD" id="cd22150">
    <property type="entry name" value="F-box_CeFBXA-like"/>
    <property type="match status" value="1"/>
</dbReference>
<evidence type="ECO:0000259" key="1">
    <source>
        <dbReference type="PROSITE" id="PS50181"/>
    </source>
</evidence>
<dbReference type="OrthoDB" id="3226064at2759"/>
<dbReference type="InterPro" id="IPR036047">
    <property type="entry name" value="F-box-like_dom_sf"/>
</dbReference>
<dbReference type="Bgee" id="WBGene00009225">
    <property type="expression patterns" value="Expressed in adult organism"/>
</dbReference>
<dbReference type="SUPFAM" id="SSF81383">
    <property type="entry name" value="F-box domain"/>
    <property type="match status" value="1"/>
</dbReference>
<proteinExistence type="predicted"/>
<keyword evidence="3" id="KW-1185">Reference proteome</keyword>
<dbReference type="AGR" id="WB:WBGene00009225"/>
<dbReference type="PANTHER" id="PTHR23015:SF4">
    <property type="entry name" value="DUF38 DOMAIN-CONTAINING PROTEIN-RELATED"/>
    <property type="match status" value="1"/>
</dbReference>
<accession>I2HAH8</accession>
<dbReference type="HOGENOM" id="CLU_030831_3_0_1"/>
<dbReference type="SMART" id="SM00256">
    <property type="entry name" value="FBOX"/>
    <property type="match status" value="1"/>
</dbReference>
<evidence type="ECO:0000313" key="3">
    <source>
        <dbReference type="Proteomes" id="UP000001940"/>
    </source>
</evidence>
<gene>
    <name evidence="2 4" type="primary">fbxa-94</name>
    <name evidence="2" type="ORF">CELE_F28F8.8</name>
    <name evidence="4" type="ORF">F28F8.8</name>
</gene>
<dbReference type="Pfam" id="PF01827">
    <property type="entry name" value="FTH"/>
    <property type="match status" value="1"/>
</dbReference>